<dbReference type="AlphaFoldDB" id="A0A183L4D3"/>
<evidence type="ECO:0000256" key="3">
    <source>
        <dbReference type="ARBA" id="ARBA00022927"/>
    </source>
</evidence>
<dbReference type="SUPFAM" id="SSF48371">
    <property type="entry name" value="ARM repeat"/>
    <property type="match status" value="1"/>
</dbReference>
<dbReference type="GO" id="GO:0012505">
    <property type="term" value="C:endomembrane system"/>
    <property type="evidence" value="ECO:0007669"/>
    <property type="project" value="UniProtKB-SubCell"/>
</dbReference>
<keyword evidence="6" id="KW-1185">Reference proteome</keyword>
<evidence type="ECO:0000313" key="6">
    <source>
        <dbReference type="Proteomes" id="UP000279833"/>
    </source>
</evidence>
<organism evidence="7">
    <name type="scientific">Schistosoma curassoni</name>
    <dbReference type="NCBI Taxonomy" id="6186"/>
    <lineage>
        <taxon>Eukaryota</taxon>
        <taxon>Metazoa</taxon>
        <taxon>Spiralia</taxon>
        <taxon>Lophotrochozoa</taxon>
        <taxon>Platyhelminthes</taxon>
        <taxon>Trematoda</taxon>
        <taxon>Digenea</taxon>
        <taxon>Strigeidida</taxon>
        <taxon>Schistosomatoidea</taxon>
        <taxon>Schistosomatidae</taxon>
        <taxon>Schistosoma</taxon>
    </lineage>
</organism>
<reference evidence="7" key="1">
    <citation type="submission" date="2016-06" db="UniProtKB">
        <authorList>
            <consortium name="WormBaseParasite"/>
        </authorList>
    </citation>
    <scope>IDENTIFICATION</scope>
</reference>
<proteinExistence type="predicted"/>
<dbReference type="Gene3D" id="1.25.10.10">
    <property type="entry name" value="Leucine-rich Repeat Variant"/>
    <property type="match status" value="1"/>
</dbReference>
<evidence type="ECO:0000313" key="5">
    <source>
        <dbReference type="EMBL" id="VDP78000.1"/>
    </source>
</evidence>
<dbReference type="InterPro" id="IPR011989">
    <property type="entry name" value="ARM-like"/>
</dbReference>
<gene>
    <name evidence="5" type="ORF">SCUD_LOCUS22193</name>
</gene>
<keyword evidence="4" id="KW-0472">Membrane</keyword>
<evidence type="ECO:0000256" key="1">
    <source>
        <dbReference type="ARBA" id="ARBA00004308"/>
    </source>
</evidence>
<dbReference type="STRING" id="6186.A0A183L4D3"/>
<evidence type="ECO:0000256" key="2">
    <source>
        <dbReference type="ARBA" id="ARBA00022448"/>
    </source>
</evidence>
<dbReference type="Proteomes" id="UP000279833">
    <property type="component" value="Unassembled WGS sequence"/>
</dbReference>
<evidence type="ECO:0000256" key="4">
    <source>
        <dbReference type="ARBA" id="ARBA00023136"/>
    </source>
</evidence>
<dbReference type="EMBL" id="UZAK01048597">
    <property type="protein sequence ID" value="VDP78000.1"/>
    <property type="molecule type" value="Genomic_DNA"/>
</dbReference>
<dbReference type="GO" id="GO:0005737">
    <property type="term" value="C:cytoplasm"/>
    <property type="evidence" value="ECO:0007669"/>
    <property type="project" value="UniProtKB-ARBA"/>
</dbReference>
<sequence length="144" mass="16445">MPAPKRLRELVRDIRSARTAAEERAIVNRECALIRDSFREENNTYRCRNVAKLLYIHMLGYPAHFGQTSTSKGKHGIQWTNQNQLDDFDFADDLAILSHTHEQMQMKITSVAAASASVGFKIHKRKSKILKYNTENTNPITLDG</sequence>
<accession>A0A183L4D3</accession>
<comment type="subcellular location">
    <subcellularLocation>
        <location evidence="1">Endomembrane system</location>
    </subcellularLocation>
</comment>
<keyword evidence="2" id="KW-0813">Transport</keyword>
<dbReference type="InterPro" id="IPR016024">
    <property type="entry name" value="ARM-type_fold"/>
</dbReference>
<dbReference type="PANTHER" id="PTHR22780">
    <property type="entry name" value="ADAPTIN, ALPHA/GAMMA/EPSILON"/>
    <property type="match status" value="1"/>
</dbReference>
<dbReference type="InterPro" id="IPR050840">
    <property type="entry name" value="Adaptor_Complx_Large_Subunit"/>
</dbReference>
<name>A0A183L4D3_9TREM</name>
<dbReference type="WBParaSite" id="SCUD_0002219601-mRNA-1">
    <property type="protein sequence ID" value="SCUD_0002219601-mRNA-1"/>
    <property type="gene ID" value="SCUD_0002219601"/>
</dbReference>
<dbReference type="GO" id="GO:0015031">
    <property type="term" value="P:protein transport"/>
    <property type="evidence" value="ECO:0007669"/>
    <property type="project" value="UniProtKB-KW"/>
</dbReference>
<protein>
    <submittedName>
        <fullName evidence="7">Reverse transcriptase domain-containing protein</fullName>
    </submittedName>
</protein>
<reference evidence="5 6" key="2">
    <citation type="submission" date="2018-11" db="EMBL/GenBank/DDBJ databases">
        <authorList>
            <consortium name="Pathogen Informatics"/>
        </authorList>
    </citation>
    <scope>NUCLEOTIDE SEQUENCE [LARGE SCALE GENOMIC DNA]</scope>
    <source>
        <strain evidence="5">Dakar</strain>
        <strain evidence="6">Dakar, Senegal</strain>
    </source>
</reference>
<evidence type="ECO:0000313" key="7">
    <source>
        <dbReference type="WBParaSite" id="SCUD_0002219601-mRNA-1"/>
    </source>
</evidence>
<keyword evidence="3" id="KW-0653">Protein transport</keyword>